<dbReference type="EMBL" id="GBRH01212031">
    <property type="protein sequence ID" value="JAD85864.1"/>
    <property type="molecule type" value="Transcribed_RNA"/>
</dbReference>
<feature type="compositionally biased region" description="Polar residues" evidence="1">
    <location>
        <begin position="384"/>
        <end position="406"/>
    </location>
</feature>
<dbReference type="AlphaFoldDB" id="A0A0A9DB97"/>
<feature type="compositionally biased region" description="Polar residues" evidence="1">
    <location>
        <begin position="627"/>
        <end position="645"/>
    </location>
</feature>
<feature type="region of interest" description="Disordered" evidence="1">
    <location>
        <begin position="145"/>
        <end position="192"/>
    </location>
</feature>
<feature type="compositionally biased region" description="Basic residues" evidence="1">
    <location>
        <begin position="614"/>
        <end position="624"/>
    </location>
</feature>
<proteinExistence type="predicted"/>
<protein>
    <submittedName>
        <fullName evidence="2">Uncharacterized protein</fullName>
    </submittedName>
</protein>
<feature type="region of interest" description="Disordered" evidence="1">
    <location>
        <begin position="567"/>
        <end position="646"/>
    </location>
</feature>
<evidence type="ECO:0000256" key="1">
    <source>
        <dbReference type="SAM" id="MobiDB-lite"/>
    </source>
</evidence>
<accession>A0A0A9DB97</accession>
<feature type="compositionally biased region" description="Basic and acidic residues" evidence="1">
    <location>
        <begin position="356"/>
        <end position="381"/>
    </location>
</feature>
<reference evidence="2" key="2">
    <citation type="journal article" date="2015" name="Data Brief">
        <title>Shoot transcriptome of the giant reed, Arundo donax.</title>
        <authorList>
            <person name="Barrero R.A."/>
            <person name="Guerrero F.D."/>
            <person name="Moolhuijzen P."/>
            <person name="Goolsby J.A."/>
            <person name="Tidwell J."/>
            <person name="Bellgard S.E."/>
            <person name="Bellgard M.I."/>
        </authorList>
    </citation>
    <scope>NUCLEOTIDE SEQUENCE</scope>
    <source>
        <tissue evidence="2">Shoot tissue taken approximately 20 cm above the soil surface</tissue>
    </source>
</reference>
<feature type="region of interest" description="Disordered" evidence="1">
    <location>
        <begin position="274"/>
        <end position="468"/>
    </location>
</feature>
<feature type="region of interest" description="Disordered" evidence="1">
    <location>
        <begin position="92"/>
        <end position="115"/>
    </location>
</feature>
<evidence type="ECO:0000313" key="2">
    <source>
        <dbReference type="EMBL" id="JAD85864.1"/>
    </source>
</evidence>
<organism evidence="2">
    <name type="scientific">Arundo donax</name>
    <name type="common">Giant reed</name>
    <name type="synonym">Donax arundinaceus</name>
    <dbReference type="NCBI Taxonomy" id="35708"/>
    <lineage>
        <taxon>Eukaryota</taxon>
        <taxon>Viridiplantae</taxon>
        <taxon>Streptophyta</taxon>
        <taxon>Embryophyta</taxon>
        <taxon>Tracheophyta</taxon>
        <taxon>Spermatophyta</taxon>
        <taxon>Magnoliopsida</taxon>
        <taxon>Liliopsida</taxon>
        <taxon>Poales</taxon>
        <taxon>Poaceae</taxon>
        <taxon>PACMAD clade</taxon>
        <taxon>Arundinoideae</taxon>
        <taxon>Arundineae</taxon>
        <taxon>Arundo</taxon>
    </lineage>
</organism>
<reference evidence="2" key="1">
    <citation type="submission" date="2014-09" db="EMBL/GenBank/DDBJ databases">
        <authorList>
            <person name="Magalhaes I.L.F."/>
            <person name="Oliveira U."/>
            <person name="Santos F.R."/>
            <person name="Vidigal T.H.D.A."/>
            <person name="Brescovit A.D."/>
            <person name="Santos A.J."/>
        </authorList>
    </citation>
    <scope>NUCLEOTIDE SEQUENCE</scope>
    <source>
        <tissue evidence="2">Shoot tissue taken approximately 20 cm above the soil surface</tissue>
    </source>
</reference>
<feature type="compositionally biased region" description="Polar residues" evidence="1">
    <location>
        <begin position="429"/>
        <end position="459"/>
    </location>
</feature>
<sequence length="666" mass="72642">MDKAKSYSRQIKHTNQTVGAFISSTTMANVDKSSNQSHMPHFVEEVHGKEDILHVDGNHDVGGGVSGNKQVRIEEEMLEEIHVVDDLPQQKECKKTKRAGSFDTSPADPTGITSEYTRDMTQSNRAPQETNTACQQEVCGNVLEGSIQKEDPSTVGKKKKKRRQLAPPKAVSAQETTEPSTGPVELSKSTGDEAYNVELTGRDEAKVRASDLPFSSSELKDGIQGAKHVQFVSDAQGSTDLISVQGNFDHVHKGYRNAFIGDVIHSTAEVLATEGKSTKGSNTPWDGEEKHDEIKRHKHNEGSHDEGVTETNNVEKDGKSTYVSEKRHRNDNISQEKKRKKAKKVSSAEMASMDAADEKEMHGDRENAVKSDTVSTEREIVNDPSMQQITNNVLQGCSNITENPSGDGQRKKKKRRQSESLKDDPGQDLTKSSGFVTNESSIQHTNSAHLDAKQTTQGSIEGATVNDNKKLGESLDIAAENVIDEVLADLRSKDGLSKDLDGDMLTEQTHLGSNQNAPSTEDKVGFSAALPPKCPAAIHSDALVSLSRHKKSGKQVKALSTMIDSSHYSSVVPEEDANTKLNESDSSRFSDKTSEHNKDSLTGDVVAQADAKTKATRRQRKKVSLKQVPTDNVKATQSWDEQANQAAKDELKVANATEADLVKVVL</sequence>
<feature type="compositionally biased region" description="Basic and acidic residues" evidence="1">
    <location>
        <begin position="582"/>
        <end position="601"/>
    </location>
</feature>
<feature type="compositionally biased region" description="Basic and acidic residues" evidence="1">
    <location>
        <begin position="287"/>
        <end position="336"/>
    </location>
</feature>
<name>A0A0A9DB97_ARUDO</name>